<dbReference type="Gene3D" id="6.10.10.10">
    <property type="entry name" value="Flagellar export chaperone, C-terminal domain"/>
    <property type="match status" value="1"/>
</dbReference>
<dbReference type="Proteomes" id="UP000439994">
    <property type="component" value="Unassembled WGS sequence"/>
</dbReference>
<dbReference type="InterPro" id="IPR001492">
    <property type="entry name" value="Flagellin"/>
</dbReference>
<dbReference type="PANTHER" id="PTHR42792">
    <property type="entry name" value="FLAGELLIN"/>
    <property type="match status" value="1"/>
</dbReference>
<dbReference type="EMBL" id="WOCD01000003">
    <property type="protein sequence ID" value="MUH72173.1"/>
    <property type="molecule type" value="Genomic_DNA"/>
</dbReference>
<evidence type="ECO:0000256" key="1">
    <source>
        <dbReference type="ARBA" id="ARBA00005709"/>
    </source>
</evidence>
<protein>
    <recommendedName>
        <fullName evidence="4">Flagellin</fullName>
    </recommendedName>
</protein>
<comment type="caution">
    <text evidence="7">The sequence shown here is derived from an EMBL/GenBank/DDBJ whole genome shotgun (WGS) entry which is preliminary data.</text>
</comment>
<keyword evidence="3 4" id="KW-0975">Bacterial flagellum</keyword>
<dbReference type="Pfam" id="PF00700">
    <property type="entry name" value="Flagellin_C"/>
    <property type="match status" value="1"/>
</dbReference>
<feature type="domain" description="Flagellin N-terminal" evidence="5">
    <location>
        <begin position="6"/>
        <end position="139"/>
    </location>
</feature>
<keyword evidence="7" id="KW-0969">Cilium</keyword>
<keyword evidence="7" id="KW-0282">Flagellum</keyword>
<dbReference type="OrthoDB" id="9796789at2"/>
<evidence type="ECO:0000259" key="6">
    <source>
        <dbReference type="Pfam" id="PF00700"/>
    </source>
</evidence>
<dbReference type="GO" id="GO:0005198">
    <property type="term" value="F:structural molecule activity"/>
    <property type="evidence" value="ECO:0007669"/>
    <property type="project" value="UniProtKB-UniRule"/>
</dbReference>
<comment type="similarity">
    <text evidence="1 4">Belongs to the bacterial flagellin family.</text>
</comment>
<dbReference type="PANTHER" id="PTHR42792:SF2">
    <property type="entry name" value="FLAGELLIN"/>
    <property type="match status" value="1"/>
</dbReference>
<comment type="function">
    <text evidence="4">Flagellin is the subunit protein which polymerizes to form the filaments of bacterial flagella.</text>
</comment>
<dbReference type="InterPro" id="IPR042187">
    <property type="entry name" value="Flagellin_C_sub2"/>
</dbReference>
<dbReference type="GO" id="GO:0005576">
    <property type="term" value="C:extracellular region"/>
    <property type="evidence" value="ECO:0007669"/>
    <property type="project" value="UniProtKB-SubCell"/>
</dbReference>
<gene>
    <name evidence="7" type="ORF">GNP35_06585</name>
</gene>
<dbReference type="InterPro" id="IPR001029">
    <property type="entry name" value="Flagellin_N"/>
</dbReference>
<dbReference type="InterPro" id="IPR046358">
    <property type="entry name" value="Flagellin_C"/>
</dbReference>
<organism evidence="7 8">
    <name type="scientific">Psychrosphaera haliotis</name>
    <dbReference type="NCBI Taxonomy" id="555083"/>
    <lineage>
        <taxon>Bacteria</taxon>
        <taxon>Pseudomonadati</taxon>
        <taxon>Pseudomonadota</taxon>
        <taxon>Gammaproteobacteria</taxon>
        <taxon>Alteromonadales</taxon>
        <taxon>Pseudoalteromonadaceae</taxon>
        <taxon>Psychrosphaera</taxon>
    </lineage>
</organism>
<evidence type="ECO:0000256" key="3">
    <source>
        <dbReference type="ARBA" id="ARBA00023143"/>
    </source>
</evidence>
<reference evidence="7 8" key="1">
    <citation type="submission" date="2019-11" db="EMBL/GenBank/DDBJ databases">
        <title>P. haliotis isolates from Z. marina roots.</title>
        <authorList>
            <person name="Cohen M."/>
            <person name="Jospin G."/>
            <person name="Eisen J.A."/>
            <person name="Coil D.A."/>
        </authorList>
    </citation>
    <scope>NUCLEOTIDE SEQUENCE [LARGE SCALE GENOMIC DNA]</scope>
    <source>
        <strain evidence="7 8">UCD-MCMsp1aY</strain>
    </source>
</reference>
<dbReference type="RefSeq" id="WP_155695371.1">
    <property type="nucleotide sequence ID" value="NZ_WOCD01000003.1"/>
</dbReference>
<evidence type="ECO:0000313" key="8">
    <source>
        <dbReference type="Proteomes" id="UP000439994"/>
    </source>
</evidence>
<dbReference type="SUPFAM" id="SSF64518">
    <property type="entry name" value="Phase 1 flagellin"/>
    <property type="match status" value="1"/>
</dbReference>
<dbReference type="GO" id="GO:0009288">
    <property type="term" value="C:bacterial-type flagellum"/>
    <property type="evidence" value="ECO:0007669"/>
    <property type="project" value="UniProtKB-SubCell"/>
</dbReference>
<keyword evidence="2 4" id="KW-0964">Secreted</keyword>
<sequence length="268" mass="28419">MKINSNFSNIANSNLNSVKEQQEKSLERLATGLKINSASDDVAGFQIAQRLFSQASGLQVAIRNANDAYSFSSVAETALDSVNSATQRVNELSLQAANGSLSAADREAIQYEISQVQQQVSDVQQNTTFGGQTIFSASQNRNFQVGANAGEQLGLSTSDLSSQIEQLNQIDVTTQAGAQLAITSSQQVSESITASRSQIGAFQNRLSSTISNLSNVYEQTESARSRIEDADFAQESANLVQQNILNNIGTAIAGQANANQSVATALLG</sequence>
<evidence type="ECO:0000259" key="5">
    <source>
        <dbReference type="Pfam" id="PF00669"/>
    </source>
</evidence>
<dbReference type="Gene3D" id="1.20.1330.10">
    <property type="entry name" value="f41 fragment of flagellin, N-terminal domain"/>
    <property type="match status" value="2"/>
</dbReference>
<evidence type="ECO:0000256" key="2">
    <source>
        <dbReference type="ARBA" id="ARBA00022525"/>
    </source>
</evidence>
<accession>A0A6N8F717</accession>
<evidence type="ECO:0000313" key="7">
    <source>
        <dbReference type="EMBL" id="MUH72173.1"/>
    </source>
</evidence>
<evidence type="ECO:0000256" key="4">
    <source>
        <dbReference type="RuleBase" id="RU362073"/>
    </source>
</evidence>
<feature type="domain" description="Flagellin C-terminal" evidence="6">
    <location>
        <begin position="189"/>
        <end position="262"/>
    </location>
</feature>
<proteinExistence type="inferred from homology"/>
<keyword evidence="7" id="KW-0966">Cell projection</keyword>
<keyword evidence="8" id="KW-1185">Reference proteome</keyword>
<dbReference type="AlphaFoldDB" id="A0A6N8F717"/>
<dbReference type="PRINTS" id="PR00207">
    <property type="entry name" value="FLAGELLIN"/>
</dbReference>
<comment type="subcellular location">
    <subcellularLocation>
        <location evidence="4">Secreted</location>
    </subcellularLocation>
    <subcellularLocation>
        <location evidence="4">Bacterial flagellum</location>
    </subcellularLocation>
</comment>
<dbReference type="Pfam" id="PF00669">
    <property type="entry name" value="Flagellin_N"/>
    <property type="match status" value="1"/>
</dbReference>
<name>A0A6N8F717_9GAMM</name>